<feature type="compositionally biased region" description="Basic and acidic residues" evidence="12">
    <location>
        <begin position="478"/>
        <end position="496"/>
    </location>
</feature>
<keyword evidence="14" id="KW-1185">Reference proteome</keyword>
<protein>
    <recommendedName>
        <fullName evidence="8">Putative alpha-L-fucosidase</fullName>
        <ecNumber evidence="3">3.2.1.51</ecNumber>
    </recommendedName>
    <alternativeName>
        <fullName evidence="9">Alpha-L-fucoside fucohydrolase</fullName>
    </alternativeName>
</protein>
<accession>A0AAF3F3B3</accession>
<evidence type="ECO:0000256" key="7">
    <source>
        <dbReference type="ARBA" id="ARBA00023295"/>
    </source>
</evidence>
<keyword evidence="7 10" id="KW-0326">Glycosidase</keyword>
<dbReference type="Gene3D" id="3.20.20.80">
    <property type="entry name" value="Glycosidases"/>
    <property type="match status" value="1"/>
</dbReference>
<dbReference type="PANTHER" id="PTHR10030:SF37">
    <property type="entry name" value="ALPHA-L-FUCOSIDASE-RELATED"/>
    <property type="match status" value="1"/>
</dbReference>
<dbReference type="GO" id="GO:0005764">
    <property type="term" value="C:lysosome"/>
    <property type="evidence" value="ECO:0007669"/>
    <property type="project" value="TreeGrafter"/>
</dbReference>
<evidence type="ECO:0000313" key="15">
    <source>
        <dbReference type="WBParaSite" id="MBELARI_LOCUS21023"/>
    </source>
</evidence>
<dbReference type="GO" id="GO:0016139">
    <property type="term" value="P:glycoside catabolic process"/>
    <property type="evidence" value="ECO:0007669"/>
    <property type="project" value="TreeGrafter"/>
</dbReference>
<dbReference type="InterPro" id="IPR000933">
    <property type="entry name" value="Glyco_hydro_29"/>
</dbReference>
<evidence type="ECO:0000256" key="11">
    <source>
        <dbReference type="PIRSR" id="PIRSR001092-1"/>
    </source>
</evidence>
<comment type="function">
    <text evidence="1">Alpha-L-fucosidase is responsible for hydrolyzing the alpha-1,6-linked fucose joined to the reducing-end N-acetylglucosamine of the carbohydrate moieties of glycoproteins.</text>
</comment>
<reference evidence="15" key="1">
    <citation type="submission" date="2024-02" db="UniProtKB">
        <authorList>
            <consortium name="WormBaseParasite"/>
        </authorList>
    </citation>
    <scope>IDENTIFICATION</scope>
</reference>
<dbReference type="GO" id="GO:0004560">
    <property type="term" value="F:alpha-L-fucosidase activity"/>
    <property type="evidence" value="ECO:0007669"/>
    <property type="project" value="UniProtKB-EC"/>
</dbReference>
<organism evidence="14 15">
    <name type="scientific">Mesorhabditis belari</name>
    <dbReference type="NCBI Taxonomy" id="2138241"/>
    <lineage>
        <taxon>Eukaryota</taxon>
        <taxon>Metazoa</taxon>
        <taxon>Ecdysozoa</taxon>
        <taxon>Nematoda</taxon>
        <taxon>Chromadorea</taxon>
        <taxon>Rhabditida</taxon>
        <taxon>Rhabditina</taxon>
        <taxon>Rhabditomorpha</taxon>
        <taxon>Rhabditoidea</taxon>
        <taxon>Rhabditidae</taxon>
        <taxon>Mesorhabditinae</taxon>
        <taxon>Mesorhabditis</taxon>
    </lineage>
</organism>
<feature type="chain" id="PRO_5041785512" description="Putative alpha-L-fucosidase" evidence="10">
    <location>
        <begin position="18"/>
        <end position="502"/>
    </location>
</feature>
<proteinExistence type="inferred from homology"/>
<evidence type="ECO:0000256" key="10">
    <source>
        <dbReference type="PIRNR" id="PIRNR001092"/>
    </source>
</evidence>
<feature type="site" description="May be important for catalysis" evidence="11">
    <location>
        <position position="275"/>
    </location>
</feature>
<dbReference type="FunFam" id="3.20.20.80:FF:000027">
    <property type="entry name" value="Alpha-L-fucosidase"/>
    <property type="match status" value="1"/>
</dbReference>
<evidence type="ECO:0000256" key="5">
    <source>
        <dbReference type="ARBA" id="ARBA00022801"/>
    </source>
</evidence>
<dbReference type="EC" id="3.2.1.51" evidence="3"/>
<keyword evidence="5 10" id="KW-0378">Hydrolase</keyword>
<dbReference type="InterPro" id="IPR057739">
    <property type="entry name" value="Glyco_hydro_29_N"/>
</dbReference>
<evidence type="ECO:0000256" key="2">
    <source>
        <dbReference type="ARBA" id="ARBA00007951"/>
    </source>
</evidence>
<evidence type="ECO:0000256" key="3">
    <source>
        <dbReference type="ARBA" id="ARBA00012662"/>
    </source>
</evidence>
<evidence type="ECO:0000256" key="12">
    <source>
        <dbReference type="SAM" id="MobiDB-lite"/>
    </source>
</evidence>
<dbReference type="WBParaSite" id="MBELARI_LOCUS21023">
    <property type="protein sequence ID" value="MBELARI_LOCUS21023"/>
    <property type="gene ID" value="MBELARI_LOCUS21023"/>
</dbReference>
<dbReference type="Pfam" id="PF01120">
    <property type="entry name" value="Alpha_L_fucos"/>
    <property type="match status" value="1"/>
</dbReference>
<keyword evidence="4 10" id="KW-0732">Signal</keyword>
<sequence length="502" mass="58184">MFFHILITLFATVLTQTYEPTWESIDSRPLPDWYDNSKFGIFMHWGVYCVPGYRSEWFWWHWQGENDPNCTEYMAKNYAPGYTYAQFANDFRAEFFDADAFREIVEASGAKYFVFTSKHHEGYTMWPSKVSWNWNSVDIGPKIDVIDALKKAFAKTDIHFGLYFSLYEWFNPQYMQDTQKNTTDYVDQISYPQLLDIVNTYQPEVVWSDGDWDMTAEYWKSKEFIAWLYNESPVKDTVVVNDRWGRGVMGVHGGYLTYEDNYIAGTLLARKWENCDSLDQYSWGGRRTMRSGDVLSVHDAIAELAQTIACNGNFLLNVGPDMHGKIPPLLEERLRQIGDFVKANAEAVYGTHPWAYQSDLNNVWYTSNLRNDNLPKQRVWNPQDQQNTIIYAWLIDVNLTEYTLQNVKVVDQTKVTILSTGTELSKSKGSNGELIVNLDKVPWEKLVRIDVLVLKIEYAQSDSHDPLASPTPTSALGEESKKPRDFKSLRQKDVEILSHSLK</sequence>
<dbReference type="Proteomes" id="UP000887575">
    <property type="component" value="Unassembled WGS sequence"/>
</dbReference>
<feature type="region of interest" description="Disordered" evidence="12">
    <location>
        <begin position="463"/>
        <end position="502"/>
    </location>
</feature>
<evidence type="ECO:0000259" key="13">
    <source>
        <dbReference type="Pfam" id="PF01120"/>
    </source>
</evidence>
<dbReference type="GO" id="GO:0006004">
    <property type="term" value="P:fucose metabolic process"/>
    <property type="evidence" value="ECO:0007669"/>
    <property type="project" value="InterPro"/>
</dbReference>
<comment type="similarity">
    <text evidence="2 10">Belongs to the glycosyl hydrolase 29 family.</text>
</comment>
<dbReference type="InterPro" id="IPR016286">
    <property type="entry name" value="FUC_metazoa-typ"/>
</dbReference>
<dbReference type="AlphaFoldDB" id="A0AAF3F3B3"/>
<feature type="domain" description="Glycoside hydrolase family 29 N-terminal" evidence="13">
    <location>
        <begin position="14"/>
        <end position="346"/>
    </location>
</feature>
<dbReference type="PRINTS" id="PR00741">
    <property type="entry name" value="GLHYDRLASE29"/>
</dbReference>
<keyword evidence="6" id="KW-0325">Glycoprotein</keyword>
<dbReference type="InterPro" id="IPR017853">
    <property type="entry name" value="GH"/>
</dbReference>
<evidence type="ECO:0000256" key="4">
    <source>
        <dbReference type="ARBA" id="ARBA00022729"/>
    </source>
</evidence>
<evidence type="ECO:0000256" key="6">
    <source>
        <dbReference type="ARBA" id="ARBA00023180"/>
    </source>
</evidence>
<dbReference type="SMART" id="SM00812">
    <property type="entry name" value="Alpha_L_fucos"/>
    <property type="match status" value="1"/>
</dbReference>
<name>A0AAF3F3B3_9BILA</name>
<feature type="signal peptide" evidence="10">
    <location>
        <begin position="1"/>
        <end position="17"/>
    </location>
</feature>
<evidence type="ECO:0000256" key="8">
    <source>
        <dbReference type="ARBA" id="ARBA00074133"/>
    </source>
</evidence>
<evidence type="ECO:0000313" key="14">
    <source>
        <dbReference type="Proteomes" id="UP000887575"/>
    </source>
</evidence>
<dbReference type="SUPFAM" id="SSF51445">
    <property type="entry name" value="(Trans)glycosidases"/>
    <property type="match status" value="1"/>
</dbReference>
<dbReference type="PANTHER" id="PTHR10030">
    <property type="entry name" value="ALPHA-L-FUCOSIDASE"/>
    <property type="match status" value="1"/>
</dbReference>
<evidence type="ECO:0000256" key="9">
    <source>
        <dbReference type="ARBA" id="ARBA00081661"/>
    </source>
</evidence>
<dbReference type="PIRSF" id="PIRSF001092">
    <property type="entry name" value="Alpha-L-fucosidase"/>
    <property type="match status" value="1"/>
</dbReference>
<evidence type="ECO:0000256" key="1">
    <source>
        <dbReference type="ARBA" id="ARBA00004071"/>
    </source>
</evidence>